<gene>
    <name evidence="1" type="ORF">O6H91_24G007000</name>
</gene>
<name>A0ACC2A7H1_DIPCM</name>
<accession>A0ACC2A7H1</accession>
<protein>
    <submittedName>
        <fullName evidence="1">Uncharacterized protein</fullName>
    </submittedName>
</protein>
<evidence type="ECO:0000313" key="2">
    <source>
        <dbReference type="Proteomes" id="UP001162992"/>
    </source>
</evidence>
<comment type="caution">
    <text evidence="1">The sequence shown here is derived from an EMBL/GenBank/DDBJ whole genome shotgun (WGS) entry which is preliminary data.</text>
</comment>
<dbReference type="Proteomes" id="UP001162992">
    <property type="component" value="Chromosome 24"/>
</dbReference>
<reference evidence="2" key="1">
    <citation type="journal article" date="2024" name="Proc. Natl. Acad. Sci. U.S.A.">
        <title>Extraordinary preservation of gene collinearity over three hundred million years revealed in homosporous lycophytes.</title>
        <authorList>
            <person name="Li C."/>
            <person name="Wickell D."/>
            <person name="Kuo L.Y."/>
            <person name="Chen X."/>
            <person name="Nie B."/>
            <person name="Liao X."/>
            <person name="Peng D."/>
            <person name="Ji J."/>
            <person name="Jenkins J."/>
            <person name="Williams M."/>
            <person name="Shu S."/>
            <person name="Plott C."/>
            <person name="Barry K."/>
            <person name="Rajasekar S."/>
            <person name="Grimwood J."/>
            <person name="Han X."/>
            <person name="Sun S."/>
            <person name="Hou Z."/>
            <person name="He W."/>
            <person name="Dai G."/>
            <person name="Sun C."/>
            <person name="Schmutz J."/>
            <person name="Leebens-Mack J.H."/>
            <person name="Li F.W."/>
            <person name="Wang L."/>
        </authorList>
    </citation>
    <scope>NUCLEOTIDE SEQUENCE [LARGE SCALE GENOMIC DNA]</scope>
    <source>
        <strain evidence="2">cv. PW_Plant_1</strain>
    </source>
</reference>
<sequence length="119" mass="13840">MMEQGSRPQIRSLRPRTRAHQGTSPWIRSAGHQDGSLRISQRAIGIQYGPGLKYTGQRTRDRSDSGHRRDLRELEGGKRELAGSHHRERERELFTAKRHMRPNKYISSMIIINKQLLDK</sequence>
<evidence type="ECO:0000313" key="1">
    <source>
        <dbReference type="EMBL" id="KAJ7513427.1"/>
    </source>
</evidence>
<proteinExistence type="predicted"/>
<organism evidence="1 2">
    <name type="scientific">Diphasiastrum complanatum</name>
    <name type="common">Issler's clubmoss</name>
    <name type="synonym">Lycopodium complanatum</name>
    <dbReference type="NCBI Taxonomy" id="34168"/>
    <lineage>
        <taxon>Eukaryota</taxon>
        <taxon>Viridiplantae</taxon>
        <taxon>Streptophyta</taxon>
        <taxon>Embryophyta</taxon>
        <taxon>Tracheophyta</taxon>
        <taxon>Lycopodiopsida</taxon>
        <taxon>Lycopodiales</taxon>
        <taxon>Lycopodiaceae</taxon>
        <taxon>Lycopodioideae</taxon>
        <taxon>Diphasiastrum</taxon>
    </lineage>
</organism>
<keyword evidence="2" id="KW-1185">Reference proteome</keyword>
<dbReference type="EMBL" id="CM055115">
    <property type="protein sequence ID" value="KAJ7513427.1"/>
    <property type="molecule type" value="Genomic_DNA"/>
</dbReference>